<dbReference type="Proteomes" id="UP000031184">
    <property type="component" value="Unassembled WGS sequence"/>
</dbReference>
<dbReference type="AlphaFoldDB" id="A0A0B4EMA3"/>
<reference evidence="1 2" key="1">
    <citation type="submission" date="2013-08" db="EMBL/GenBank/DDBJ databases">
        <title>An opportunistic ruminal bacterium that causes liver abscesses in cattle.</title>
        <authorList>
            <person name="Benahmed F.H."/>
            <person name="Rasmussen M."/>
            <person name="Harbottle H."/>
            <person name="Soppet D."/>
            <person name="Nagaraja T.G."/>
            <person name="Davidson M."/>
        </authorList>
    </citation>
    <scope>NUCLEOTIDE SEQUENCE [LARGE SCALE GENOMIC DNA]</scope>
    <source>
        <strain evidence="1 2">B35</strain>
    </source>
</reference>
<protein>
    <submittedName>
        <fullName evidence="1">Uncharacterized protein</fullName>
    </submittedName>
</protein>
<gene>
    <name evidence="1" type="ORF">C095_12275</name>
</gene>
<proteinExistence type="predicted"/>
<evidence type="ECO:0000313" key="2">
    <source>
        <dbReference type="Proteomes" id="UP000031184"/>
    </source>
</evidence>
<evidence type="ECO:0000313" key="1">
    <source>
        <dbReference type="EMBL" id="KID48045.1"/>
    </source>
</evidence>
<organism evidence="1 2">
    <name type="scientific">Fusobacterium necrophorum subsp. funduliforme B35</name>
    <dbReference type="NCBI Taxonomy" id="1226633"/>
    <lineage>
        <taxon>Bacteria</taxon>
        <taxon>Fusobacteriati</taxon>
        <taxon>Fusobacteriota</taxon>
        <taxon>Fusobacteriia</taxon>
        <taxon>Fusobacteriales</taxon>
        <taxon>Fusobacteriaceae</taxon>
        <taxon>Fusobacterium</taxon>
    </lineage>
</organism>
<accession>A0A0B4EMA3</accession>
<sequence length="132" mass="15715">MNKDHIAARIYKYISQIRYKTGEKNITNIRTLAAIIPLKVEQETERETKTGIKKYILNRLKPVLTRICKAFDVLVEFGYILHYETEYNKEEDTYYLTYVFNQEKDNICHISSYFKSKNKKGIEQKIKTKFGC</sequence>
<comment type="caution">
    <text evidence="1">The sequence shown here is derived from an EMBL/GenBank/DDBJ whole genome shotgun (WGS) entry which is preliminary data.</text>
</comment>
<dbReference type="PATRIC" id="fig|1226633.4.peg.2462"/>
<dbReference type="EMBL" id="AUZI01000033">
    <property type="protein sequence ID" value="KID48045.1"/>
    <property type="molecule type" value="Genomic_DNA"/>
</dbReference>
<name>A0A0B4EMA3_9FUSO</name>